<dbReference type="SUPFAM" id="SSF56784">
    <property type="entry name" value="HAD-like"/>
    <property type="match status" value="1"/>
</dbReference>
<dbReference type="NCBIfam" id="TIGR01509">
    <property type="entry name" value="HAD-SF-IA-v3"/>
    <property type="match status" value="1"/>
</dbReference>
<keyword evidence="5" id="KW-0460">Magnesium</keyword>
<dbReference type="Proteomes" id="UP000225706">
    <property type="component" value="Unassembled WGS sequence"/>
</dbReference>
<dbReference type="Pfam" id="PF00702">
    <property type="entry name" value="Hydrolase"/>
    <property type="match status" value="1"/>
</dbReference>
<dbReference type="SFLD" id="SFLDG01135">
    <property type="entry name" value="C1.5.6:_HAD__Beta-PGM__Phospha"/>
    <property type="match status" value="1"/>
</dbReference>
<dbReference type="PANTHER" id="PTHR18901">
    <property type="entry name" value="2-DEOXYGLUCOSE-6-PHOSPHATE PHOSPHATASE 2"/>
    <property type="match status" value="1"/>
</dbReference>
<reference evidence="10" key="1">
    <citation type="journal article" date="2017" name="bioRxiv">
        <title>Comparative analysis of the genomes of Stylophora pistillata and Acropora digitifera provides evidence for extensive differences between species of corals.</title>
        <authorList>
            <person name="Voolstra C.R."/>
            <person name="Li Y."/>
            <person name="Liew Y.J."/>
            <person name="Baumgarten S."/>
            <person name="Zoccola D."/>
            <person name="Flot J.-F."/>
            <person name="Tambutte S."/>
            <person name="Allemand D."/>
            <person name="Aranda M."/>
        </authorList>
    </citation>
    <scope>NUCLEOTIDE SEQUENCE [LARGE SCALE GENOMIC DNA]</scope>
</reference>
<evidence type="ECO:0000313" key="9">
    <source>
        <dbReference type="EMBL" id="PFX23786.1"/>
    </source>
</evidence>
<keyword evidence="10" id="KW-1185">Reference proteome</keyword>
<gene>
    <name evidence="9" type="primary">HDHD1</name>
    <name evidence="9" type="ORF">AWC38_SpisGene11641</name>
</gene>
<evidence type="ECO:0000256" key="2">
    <source>
        <dbReference type="ARBA" id="ARBA00006171"/>
    </source>
</evidence>
<dbReference type="InterPro" id="IPR045228">
    <property type="entry name" value="Gpp1/Gpp2-like"/>
</dbReference>
<dbReference type="GO" id="GO:0046872">
    <property type="term" value="F:metal ion binding"/>
    <property type="evidence" value="ECO:0007669"/>
    <property type="project" value="UniProtKB-KW"/>
</dbReference>
<dbReference type="PANTHER" id="PTHR18901:SF38">
    <property type="entry name" value="PSEUDOURIDINE-5'-PHOSPHATASE"/>
    <property type="match status" value="1"/>
</dbReference>
<evidence type="ECO:0000256" key="1">
    <source>
        <dbReference type="ARBA" id="ARBA00001946"/>
    </source>
</evidence>
<keyword evidence="4" id="KW-0378">Hydrolase</keyword>
<comment type="caution">
    <text evidence="9">The sequence shown here is derived from an EMBL/GenBank/DDBJ whole genome shotgun (WGS) entry which is preliminary data.</text>
</comment>
<dbReference type="InterPro" id="IPR006439">
    <property type="entry name" value="HAD-SF_hydro_IA"/>
</dbReference>
<evidence type="ECO:0000256" key="7">
    <source>
        <dbReference type="ARBA" id="ARBA00066578"/>
    </source>
</evidence>
<dbReference type="AlphaFoldDB" id="A0A2B4S2Z6"/>
<name>A0A2B4S2Z6_STYPI</name>
<dbReference type="OrthoDB" id="40579at2759"/>
<evidence type="ECO:0000256" key="3">
    <source>
        <dbReference type="ARBA" id="ARBA00022723"/>
    </source>
</evidence>
<dbReference type="GO" id="GO:1990738">
    <property type="term" value="F:pseudouridine 5'-phosphatase activity"/>
    <property type="evidence" value="ECO:0007669"/>
    <property type="project" value="UniProtKB-EC"/>
</dbReference>
<dbReference type="Gene3D" id="3.40.50.1000">
    <property type="entry name" value="HAD superfamily/HAD-like"/>
    <property type="match status" value="1"/>
</dbReference>
<dbReference type="Gene3D" id="1.10.150.240">
    <property type="entry name" value="Putative phosphatase, domain 2"/>
    <property type="match status" value="1"/>
</dbReference>
<dbReference type="EC" id="3.1.3.96" evidence="7"/>
<organism evidence="9 10">
    <name type="scientific">Stylophora pistillata</name>
    <name type="common">Smooth cauliflower coral</name>
    <dbReference type="NCBI Taxonomy" id="50429"/>
    <lineage>
        <taxon>Eukaryota</taxon>
        <taxon>Metazoa</taxon>
        <taxon>Cnidaria</taxon>
        <taxon>Anthozoa</taxon>
        <taxon>Hexacorallia</taxon>
        <taxon>Scleractinia</taxon>
        <taxon>Astrocoeniina</taxon>
        <taxon>Pocilloporidae</taxon>
        <taxon>Stylophora</taxon>
    </lineage>
</organism>
<dbReference type="InterPro" id="IPR036412">
    <property type="entry name" value="HAD-like_sf"/>
</dbReference>
<protein>
    <recommendedName>
        <fullName evidence="7">pseudouridine 5'-phosphatase</fullName>
        <ecNumber evidence="7">3.1.3.96</ecNumber>
    </recommendedName>
    <alternativeName>
        <fullName evidence="8">Pseudouridine-5'-monophosphatase</fullName>
    </alternativeName>
</protein>
<dbReference type="SFLD" id="SFLDG01129">
    <property type="entry name" value="C1.5:_HAD__Beta-PGM__Phosphata"/>
    <property type="match status" value="1"/>
</dbReference>
<dbReference type="InterPro" id="IPR023214">
    <property type="entry name" value="HAD_sf"/>
</dbReference>
<proteinExistence type="inferred from homology"/>
<comment type="catalytic activity">
    <reaction evidence="6">
        <text>psi-UMP + H2O = pseudouridine + phosphate</text>
        <dbReference type="Rhea" id="RHEA:10944"/>
        <dbReference type="ChEBI" id="CHEBI:15377"/>
        <dbReference type="ChEBI" id="CHEBI:17802"/>
        <dbReference type="ChEBI" id="CHEBI:43474"/>
        <dbReference type="ChEBI" id="CHEBI:58380"/>
        <dbReference type="EC" id="3.1.3.96"/>
    </reaction>
</comment>
<evidence type="ECO:0000256" key="5">
    <source>
        <dbReference type="ARBA" id="ARBA00022842"/>
    </source>
</evidence>
<keyword evidence="3" id="KW-0479">Metal-binding</keyword>
<dbReference type="CDD" id="cd07529">
    <property type="entry name" value="HAD_AtGPP-like"/>
    <property type="match status" value="1"/>
</dbReference>
<evidence type="ECO:0000256" key="4">
    <source>
        <dbReference type="ARBA" id="ARBA00022801"/>
    </source>
</evidence>
<dbReference type="EMBL" id="LSMT01000196">
    <property type="protein sequence ID" value="PFX23786.1"/>
    <property type="molecule type" value="Genomic_DNA"/>
</dbReference>
<dbReference type="FunFam" id="1.10.150.240:FF:000001">
    <property type="entry name" value="Haloacid dehalogenase-like hydrolase domain"/>
    <property type="match status" value="1"/>
</dbReference>
<dbReference type="FunFam" id="3.40.50.1000:FF:000055">
    <property type="entry name" value="Haloacid dehalogenase-like hydrolase family protein"/>
    <property type="match status" value="1"/>
</dbReference>
<sequence>MSDEAGVKCTHVIFDLDGLMLDTESIYTRVTQEILDPYGKTFDWSVKSKMMGRSAMGAAQVLVEELQLPLTAEEFVETSKEKLLQLFPSAPLLPGVENLVRHLHKHKIPIAVATGSSASEYNIKTSNYKDLFHLFLHAVKSDDPELKHSKPAPDIFQLAAARFPVPPTSPRHVLVLEDAPNGVTAARAAGMNVVMVPDKRVDRSKCSQAHLVLNSLEQFDPAVWGFPPF</sequence>
<dbReference type="STRING" id="50429.A0A2B4S2Z6"/>
<evidence type="ECO:0000256" key="6">
    <source>
        <dbReference type="ARBA" id="ARBA00052504"/>
    </source>
</evidence>
<comment type="similarity">
    <text evidence="2">Belongs to the HAD-like hydrolase superfamily. CbbY/CbbZ/Gph/YieH family.</text>
</comment>
<comment type="cofactor">
    <cofactor evidence="1">
        <name>Mg(2+)</name>
        <dbReference type="ChEBI" id="CHEBI:18420"/>
    </cofactor>
</comment>
<accession>A0A2B4S2Z6</accession>
<evidence type="ECO:0000313" key="10">
    <source>
        <dbReference type="Proteomes" id="UP000225706"/>
    </source>
</evidence>
<dbReference type="InterPro" id="IPR023198">
    <property type="entry name" value="PGP-like_dom2"/>
</dbReference>
<dbReference type="SFLD" id="SFLDS00003">
    <property type="entry name" value="Haloacid_Dehalogenase"/>
    <property type="match status" value="1"/>
</dbReference>
<evidence type="ECO:0000256" key="8">
    <source>
        <dbReference type="ARBA" id="ARBA00083904"/>
    </source>
</evidence>